<dbReference type="GO" id="GO:0016787">
    <property type="term" value="F:hydrolase activity"/>
    <property type="evidence" value="ECO:0007669"/>
    <property type="project" value="UniProtKB-KW"/>
</dbReference>
<dbReference type="Pfam" id="PF01546">
    <property type="entry name" value="Peptidase_M20"/>
    <property type="match status" value="1"/>
</dbReference>
<organism evidence="5 6">
    <name type="scientific">Planococcus maitriensis</name>
    <dbReference type="NCBI Taxonomy" id="221799"/>
    <lineage>
        <taxon>Bacteria</taxon>
        <taxon>Bacillati</taxon>
        <taxon>Bacillota</taxon>
        <taxon>Bacilli</taxon>
        <taxon>Bacillales</taxon>
        <taxon>Caryophanaceae</taxon>
        <taxon>Planococcus</taxon>
    </lineage>
</organism>
<dbReference type="PIRSF" id="PIRSF005962">
    <property type="entry name" value="Pept_M20D_amidohydro"/>
    <property type="match status" value="1"/>
</dbReference>
<dbReference type="InterPro" id="IPR011650">
    <property type="entry name" value="Peptidase_M20_dimer"/>
</dbReference>
<dbReference type="FunFam" id="3.30.70.360:FF:000014">
    <property type="entry name" value="N-acyl-L-amino acid amidohydrolase"/>
    <property type="match status" value="1"/>
</dbReference>
<keyword evidence="3" id="KW-0464">Manganese</keyword>
<dbReference type="CDD" id="cd08021">
    <property type="entry name" value="M20_Acy1_YhaA-like"/>
    <property type="match status" value="1"/>
</dbReference>
<protein>
    <submittedName>
        <fullName evidence="5">Amidohydrolase</fullName>
    </submittedName>
</protein>
<comment type="similarity">
    <text evidence="1">Belongs to the peptidase M20 family.</text>
</comment>
<proteinExistence type="inferred from homology"/>
<gene>
    <name evidence="5" type="ORF">DP119_10700</name>
</gene>
<dbReference type="SUPFAM" id="SSF53187">
    <property type="entry name" value="Zn-dependent exopeptidases"/>
    <property type="match status" value="1"/>
</dbReference>
<dbReference type="InterPro" id="IPR036264">
    <property type="entry name" value="Bact_exopeptidase_dim_dom"/>
</dbReference>
<dbReference type="Gene3D" id="3.30.70.360">
    <property type="match status" value="1"/>
</dbReference>
<evidence type="ECO:0000256" key="3">
    <source>
        <dbReference type="PIRSR" id="PIRSR005962-1"/>
    </source>
</evidence>
<evidence type="ECO:0000256" key="2">
    <source>
        <dbReference type="ARBA" id="ARBA00022801"/>
    </source>
</evidence>
<evidence type="ECO:0000256" key="1">
    <source>
        <dbReference type="ARBA" id="ARBA00006153"/>
    </source>
</evidence>
<feature type="binding site" evidence="3">
    <location>
        <position position="103"/>
    </location>
    <ligand>
        <name>Mn(2+)</name>
        <dbReference type="ChEBI" id="CHEBI:29035"/>
        <label>2</label>
    </ligand>
</feature>
<feature type="domain" description="Peptidase M20 dimerisation" evidence="4">
    <location>
        <begin position="188"/>
        <end position="285"/>
    </location>
</feature>
<dbReference type="NCBIfam" id="TIGR01891">
    <property type="entry name" value="amidohydrolases"/>
    <property type="match status" value="1"/>
</dbReference>
<feature type="binding site" evidence="3">
    <location>
        <position position="105"/>
    </location>
    <ligand>
        <name>Mn(2+)</name>
        <dbReference type="ChEBI" id="CHEBI:29035"/>
        <label>2</label>
    </ligand>
</feature>
<evidence type="ECO:0000313" key="6">
    <source>
        <dbReference type="Proteomes" id="UP000251869"/>
    </source>
</evidence>
<dbReference type="SUPFAM" id="SSF55031">
    <property type="entry name" value="Bacterial exopeptidase dimerisation domain"/>
    <property type="match status" value="1"/>
</dbReference>
<dbReference type="InterPro" id="IPR002933">
    <property type="entry name" value="Peptidase_M20"/>
</dbReference>
<dbReference type="Proteomes" id="UP000251869">
    <property type="component" value="Unassembled WGS sequence"/>
</dbReference>
<dbReference type="Pfam" id="PF07687">
    <property type="entry name" value="M20_dimer"/>
    <property type="match status" value="1"/>
</dbReference>
<name>A0A365K3L7_9BACL</name>
<feature type="binding site" evidence="3">
    <location>
        <position position="164"/>
    </location>
    <ligand>
        <name>Mn(2+)</name>
        <dbReference type="ChEBI" id="CHEBI:29035"/>
        <label>2</label>
    </ligand>
</feature>
<dbReference type="EMBL" id="QLZQ01000004">
    <property type="protein sequence ID" value="RAZ67230.1"/>
    <property type="molecule type" value="Genomic_DNA"/>
</dbReference>
<dbReference type="FunFam" id="3.40.630.10:FF:000006">
    <property type="entry name" value="N-acetyldiaminopimelate deacetylase"/>
    <property type="match status" value="1"/>
</dbReference>
<dbReference type="GO" id="GO:0046872">
    <property type="term" value="F:metal ion binding"/>
    <property type="evidence" value="ECO:0007669"/>
    <property type="project" value="UniProtKB-KW"/>
</dbReference>
<dbReference type="InterPro" id="IPR017439">
    <property type="entry name" value="Amidohydrolase"/>
</dbReference>
<keyword evidence="3" id="KW-0479">Metal-binding</keyword>
<evidence type="ECO:0000313" key="5">
    <source>
        <dbReference type="EMBL" id="RAZ67230.1"/>
    </source>
</evidence>
<reference evidence="5 6" key="1">
    <citation type="submission" date="2018-06" db="EMBL/GenBank/DDBJ databases">
        <title>The draft genome sequences of strains SCU63 and S1.</title>
        <authorList>
            <person name="Gan L."/>
        </authorList>
    </citation>
    <scope>NUCLEOTIDE SEQUENCE [LARGE SCALE GENOMIC DNA]</scope>
    <source>
        <strain evidence="5 6">S1</strain>
    </source>
</reference>
<dbReference type="PANTHER" id="PTHR11014:SF63">
    <property type="entry name" value="METALLOPEPTIDASE, PUTATIVE (AFU_ORTHOLOGUE AFUA_6G09600)-RELATED"/>
    <property type="match status" value="1"/>
</dbReference>
<feature type="binding site" evidence="3">
    <location>
        <position position="363"/>
    </location>
    <ligand>
        <name>Mn(2+)</name>
        <dbReference type="ChEBI" id="CHEBI:29035"/>
        <label>2</label>
    </ligand>
</feature>
<evidence type="ECO:0000259" key="4">
    <source>
        <dbReference type="Pfam" id="PF07687"/>
    </source>
</evidence>
<accession>A0A365K3L7</accession>
<dbReference type="OrthoDB" id="2416606at2"/>
<dbReference type="AlphaFoldDB" id="A0A365K3L7"/>
<dbReference type="PANTHER" id="PTHR11014">
    <property type="entry name" value="PEPTIDASE M20 FAMILY MEMBER"/>
    <property type="match status" value="1"/>
</dbReference>
<comment type="caution">
    <text evidence="5">The sequence shown here is derived from an EMBL/GenBank/DDBJ whole genome shotgun (WGS) entry which is preliminary data.</text>
</comment>
<keyword evidence="2 5" id="KW-0378">Hydrolase</keyword>
<sequence>MMEKAFEHLEKIYQEMVEIRRDLHMNPELSFKEERTPAFIADYLNKLGIEVRTKVGGNGVVGLLRGGKPGKTIALRADFDALPIEDEKDVDYKSKVPGVMHACGHDIHTAALLGTAKALSSVKDQIPGNVVFIHQHAEELAPGGAVAMVEDGCLDGVDEVYGAHVEVNYPVGQVAVNDGYVQAASDAFDITINGKGGHAAEPHWCVDPLVIGSHLVVDLQHIVSRRIDPLQPALLTVGAFNSGDAHNVIPDKAYIKGTVRTYDKEVRVQMENELKLIAQKTAEKYRASIDVEYSKGFISLYNHPKETQYIKELAQEIVGEENVVRKPADMGGEDFAYYVDAIPGSFFWVGGGNPAIDAIYPHHHPKFDVDEKSMLITGKIFIAAVFKNQ</sequence>
<comment type="cofactor">
    <cofactor evidence="3">
        <name>Mn(2+)</name>
        <dbReference type="ChEBI" id="CHEBI:29035"/>
    </cofactor>
    <text evidence="3">The Mn(2+) ion enhances activity.</text>
</comment>
<dbReference type="Gene3D" id="3.40.630.10">
    <property type="entry name" value="Zn peptidases"/>
    <property type="match status" value="1"/>
</dbReference>
<feature type="binding site" evidence="3">
    <location>
        <position position="139"/>
    </location>
    <ligand>
        <name>Mn(2+)</name>
        <dbReference type="ChEBI" id="CHEBI:29035"/>
        <label>2</label>
    </ligand>
</feature>
<keyword evidence="6" id="KW-1185">Reference proteome</keyword>